<dbReference type="Proteomes" id="UP000283975">
    <property type="component" value="Unassembled WGS sequence"/>
</dbReference>
<keyword evidence="1" id="KW-0472">Membrane</keyword>
<dbReference type="AlphaFoldDB" id="A0A414AFW1"/>
<evidence type="ECO:0000256" key="1">
    <source>
        <dbReference type="SAM" id="Phobius"/>
    </source>
</evidence>
<organism evidence="2 3">
    <name type="scientific">Enterocloster bolteae</name>
    <dbReference type="NCBI Taxonomy" id="208479"/>
    <lineage>
        <taxon>Bacteria</taxon>
        <taxon>Bacillati</taxon>
        <taxon>Bacillota</taxon>
        <taxon>Clostridia</taxon>
        <taxon>Lachnospirales</taxon>
        <taxon>Lachnospiraceae</taxon>
        <taxon>Enterocloster</taxon>
    </lineage>
</organism>
<reference evidence="2 3" key="1">
    <citation type="submission" date="2018-08" db="EMBL/GenBank/DDBJ databases">
        <title>A genome reference for cultivated species of the human gut microbiota.</title>
        <authorList>
            <person name="Zou Y."/>
            <person name="Xue W."/>
            <person name="Luo G."/>
        </authorList>
    </citation>
    <scope>NUCLEOTIDE SEQUENCE [LARGE SCALE GENOMIC DNA]</scope>
    <source>
        <strain evidence="2 3">AM35-14</strain>
    </source>
</reference>
<gene>
    <name evidence="2" type="ORF">DW839_30735</name>
</gene>
<name>A0A414AFW1_9FIRM</name>
<evidence type="ECO:0000313" key="2">
    <source>
        <dbReference type="EMBL" id="RHC46669.1"/>
    </source>
</evidence>
<keyword evidence="1" id="KW-1133">Transmembrane helix</keyword>
<keyword evidence="1" id="KW-0812">Transmembrane</keyword>
<evidence type="ECO:0000313" key="3">
    <source>
        <dbReference type="Proteomes" id="UP000283975"/>
    </source>
</evidence>
<feature type="transmembrane region" description="Helical" evidence="1">
    <location>
        <begin position="61"/>
        <end position="81"/>
    </location>
</feature>
<proteinExistence type="predicted"/>
<sequence>MQIEDIEKMTLDDVRKEYDRISQSTANSLGTWQKIYEWKQQDLLNQRLEKINISMLKLTKIVTILTAVNVIVAVISIVVNFI</sequence>
<dbReference type="EMBL" id="QSHZ01000060">
    <property type="protein sequence ID" value="RHC46669.1"/>
    <property type="molecule type" value="Genomic_DNA"/>
</dbReference>
<protein>
    <submittedName>
        <fullName evidence="2">Uncharacterized protein</fullName>
    </submittedName>
</protein>
<comment type="caution">
    <text evidence="2">The sequence shown here is derived from an EMBL/GenBank/DDBJ whole genome shotgun (WGS) entry which is preliminary data.</text>
</comment>
<accession>A0A414AFW1</accession>